<gene>
    <name evidence="2" type="ORF">RGQ13_19620</name>
</gene>
<evidence type="ECO:0000256" key="1">
    <source>
        <dbReference type="SAM" id="Phobius"/>
    </source>
</evidence>
<proteinExistence type="predicted"/>
<dbReference type="EMBL" id="CP134145">
    <property type="protein sequence ID" value="WNC72302.1"/>
    <property type="molecule type" value="Genomic_DNA"/>
</dbReference>
<name>A0ABY9TU19_9GAMM</name>
<keyword evidence="1" id="KW-0812">Transmembrane</keyword>
<evidence type="ECO:0000313" key="2">
    <source>
        <dbReference type="EMBL" id="WNC72302.1"/>
    </source>
</evidence>
<feature type="transmembrane region" description="Helical" evidence="1">
    <location>
        <begin position="117"/>
        <end position="137"/>
    </location>
</feature>
<reference evidence="3" key="1">
    <citation type="submission" date="2023-09" db="EMBL/GenBank/DDBJ databases">
        <authorList>
            <person name="Li S."/>
            <person name="Li X."/>
            <person name="Zhang C."/>
            <person name="Zhao Z."/>
        </authorList>
    </citation>
    <scope>NUCLEOTIDE SEQUENCE [LARGE SCALE GENOMIC DNA]</scope>
    <source>
        <strain evidence="3">SQ149</strain>
    </source>
</reference>
<accession>A0ABY9TU19</accession>
<protein>
    <recommendedName>
        <fullName evidence="4">DUF2178 domain-containing protein</fullName>
    </recommendedName>
</protein>
<evidence type="ECO:0008006" key="4">
    <source>
        <dbReference type="Google" id="ProtNLM"/>
    </source>
</evidence>
<keyword evidence="3" id="KW-1185">Reference proteome</keyword>
<evidence type="ECO:0000313" key="3">
    <source>
        <dbReference type="Proteomes" id="UP001258994"/>
    </source>
</evidence>
<sequence>MNKQVTEPNEWQARTKKNTFKLGMWTLAWVITSAIAAFAPRFIWDFDTLLTVIGVLVNVCVGFGMIFANKRYLQGLDEMQQKIQSEAMALSLGVGLVLGLGYELLEDIKLIGFEPEISHLVIVMCITYGIGIIKGGAKYR</sequence>
<dbReference type="Proteomes" id="UP001258994">
    <property type="component" value="Chromosome"/>
</dbReference>
<feature type="transmembrane region" description="Helical" evidence="1">
    <location>
        <begin position="22"/>
        <end position="43"/>
    </location>
</feature>
<feature type="transmembrane region" description="Helical" evidence="1">
    <location>
        <begin position="49"/>
        <end position="67"/>
    </location>
</feature>
<organism evidence="2 3">
    <name type="scientific">Thalassotalea psychrophila</name>
    <dbReference type="NCBI Taxonomy" id="3065647"/>
    <lineage>
        <taxon>Bacteria</taxon>
        <taxon>Pseudomonadati</taxon>
        <taxon>Pseudomonadota</taxon>
        <taxon>Gammaproteobacteria</taxon>
        <taxon>Alteromonadales</taxon>
        <taxon>Colwelliaceae</taxon>
        <taxon>Thalassotalea</taxon>
    </lineage>
</organism>
<keyword evidence="1" id="KW-1133">Transmembrane helix</keyword>
<dbReference type="RefSeq" id="WP_348391421.1">
    <property type="nucleotide sequence ID" value="NZ_CP134145.1"/>
</dbReference>
<keyword evidence="1" id="KW-0472">Membrane</keyword>
<feature type="transmembrane region" description="Helical" evidence="1">
    <location>
        <begin position="87"/>
        <end position="105"/>
    </location>
</feature>